<dbReference type="EMBL" id="JAAKGU010000005">
    <property type="protein sequence ID" value="NGM83259.1"/>
    <property type="molecule type" value="Genomic_DNA"/>
</dbReference>
<evidence type="ECO:0000313" key="1">
    <source>
        <dbReference type="EMBL" id="NGM83259.1"/>
    </source>
</evidence>
<proteinExistence type="predicted"/>
<dbReference type="Proteomes" id="UP000480151">
    <property type="component" value="Unassembled WGS sequence"/>
</dbReference>
<comment type="caution">
    <text evidence="1">The sequence shown here is derived from an EMBL/GenBank/DDBJ whole genome shotgun (WGS) entry which is preliminary data.</text>
</comment>
<name>A0A6M1PIJ0_9BACL</name>
<gene>
    <name evidence="1" type="ORF">G5B47_12620</name>
</gene>
<accession>A0A6M1PIJ0</accession>
<organism evidence="1 2">
    <name type="scientific">Paenibacillus apii</name>
    <dbReference type="NCBI Taxonomy" id="1850370"/>
    <lineage>
        <taxon>Bacteria</taxon>
        <taxon>Bacillati</taxon>
        <taxon>Bacillota</taxon>
        <taxon>Bacilli</taxon>
        <taxon>Bacillales</taxon>
        <taxon>Paenibacillaceae</taxon>
        <taxon>Paenibacillus</taxon>
    </lineage>
</organism>
<protein>
    <submittedName>
        <fullName evidence="1">Uncharacterized protein</fullName>
    </submittedName>
</protein>
<keyword evidence="2" id="KW-1185">Reference proteome</keyword>
<reference evidence="1 2" key="1">
    <citation type="submission" date="2020-02" db="EMBL/GenBank/DDBJ databases">
        <authorList>
            <person name="Gao J."/>
            <person name="Sun J."/>
        </authorList>
    </citation>
    <scope>NUCLEOTIDE SEQUENCE [LARGE SCALE GENOMIC DNA]</scope>
    <source>
        <strain evidence="1 2">7124</strain>
    </source>
</reference>
<sequence length="732" mass="77243">MNAGQVKMESAEPQTALKGWDAVLAIDAANLNELLFHQYLEKGPDSADIHFSLAAQDDQDIWLVNVVLGPPQISFSAGNTDNQQCTVSMEMIRGVVVKMDPNSSVVKAVLHVTRNQAEVTGEINLRKIRGTVTNPNSQLGSVVIDLAGGAFTPRIAGIDPKSELAMELGKAFGFYFAANDTTYALGGLTESNVPDCLQPTDFVFYCQKAGENDGCVVLLIRTNGSTGDLGDLKPYPIEEGYTTGLYVSSEVLFGKLFPPFLSKNNNSGISFSGKQISAGNWVTVAHSGTLSVMVKDEDTDSWSSDSNGYEMPVNMNLSGLTVRADGTNLSVYWEYKWKQYWTRPYPGHIGVDNTQSNEGTASYSLTATPSVDTVTDIITFSGKGAASYKPYKADFWEKFFGKMNVSDILKNTVENSLQNALEDIQLPSVNVFALENLLFPASHTLHVEKAALPGHLYAAGRTKRPVAVEPAVTPSIMPGTSVQLGATGHSAGDFLWSVVAGGVGTISDAGLYTAPAVTGAAAQPVVISAVLRSDTKQEGRALIVVTSPAAASGLQVEPESLMVTPGQTFMLRVADAAGNPVKADCTLSSPVGTLRPALQQGEWIYTAPALLEDGAAERVIFKAVSCADKTITGQSSITVVPTTAVSVTSSSATISKGGQVSVTADANAGTDPLWFVLPTGRGTITANPEDRTKAVYTAPVSITPADNQVIIGVYAGGMNFSNSGFTAVSIEG</sequence>
<evidence type="ECO:0000313" key="2">
    <source>
        <dbReference type="Proteomes" id="UP000480151"/>
    </source>
</evidence>
<dbReference type="AlphaFoldDB" id="A0A6M1PIJ0"/>
<dbReference type="RefSeq" id="WP_165098520.1">
    <property type="nucleotide sequence ID" value="NZ_JAAKGU010000005.1"/>
</dbReference>